<sequence length="144" mass="16120">MFSLVFLIVLQLIIVLNFFFSSNSAVCTEGLDAHEIKGYVIHNLEAKTEVVVPYPKELGVEEDIKTTLSGRAFHHGRFIMALRKQAQLESKKNNHSFVVNVLAQALYELFAAENKHLVSMKKACFEYFRLGGECVSGPVSLLSV</sequence>
<dbReference type="InterPro" id="IPR040125">
    <property type="entry name" value="Squalene_monox"/>
</dbReference>
<dbReference type="PANTHER" id="PTHR10835">
    <property type="entry name" value="SQUALENE MONOOXYGENASE"/>
    <property type="match status" value="1"/>
</dbReference>
<organism evidence="10 11">
    <name type="scientific">Elysia marginata</name>
    <dbReference type="NCBI Taxonomy" id="1093978"/>
    <lineage>
        <taxon>Eukaryota</taxon>
        <taxon>Metazoa</taxon>
        <taxon>Spiralia</taxon>
        <taxon>Lophotrochozoa</taxon>
        <taxon>Mollusca</taxon>
        <taxon>Gastropoda</taxon>
        <taxon>Heterobranchia</taxon>
        <taxon>Euthyneura</taxon>
        <taxon>Panpulmonata</taxon>
        <taxon>Sacoglossa</taxon>
        <taxon>Placobranchoidea</taxon>
        <taxon>Plakobranchidae</taxon>
        <taxon>Elysia</taxon>
    </lineage>
</organism>
<comment type="subcellular location">
    <subcellularLocation>
        <location evidence="7">Endoplasmic reticulum membrane</location>
        <topology evidence="7">Peripheral membrane protein</topology>
    </subcellularLocation>
    <subcellularLocation>
        <location evidence="2">Membrane</location>
    </subcellularLocation>
</comment>
<dbReference type="GO" id="GO:0005789">
    <property type="term" value="C:endoplasmic reticulum membrane"/>
    <property type="evidence" value="ECO:0007669"/>
    <property type="project" value="UniProtKB-SubCell"/>
</dbReference>
<accession>A0AAV4J1G8</accession>
<dbReference type="AlphaFoldDB" id="A0AAV4J1G8"/>
<comment type="caution">
    <text evidence="10">The sequence shown here is derived from an EMBL/GenBank/DDBJ whole genome shotgun (WGS) entry which is preliminary data.</text>
</comment>
<evidence type="ECO:0000256" key="6">
    <source>
        <dbReference type="ARBA" id="ARBA00023136"/>
    </source>
</evidence>
<evidence type="ECO:0000259" key="9">
    <source>
        <dbReference type="Pfam" id="PF08491"/>
    </source>
</evidence>
<dbReference type="EMBL" id="BMAT01002813">
    <property type="protein sequence ID" value="GFS14817.1"/>
    <property type="molecule type" value="Genomic_DNA"/>
</dbReference>
<dbReference type="EC" id="1.14.14.17" evidence="7"/>
<dbReference type="GO" id="GO:0050660">
    <property type="term" value="F:flavin adenine dinucleotide binding"/>
    <property type="evidence" value="ECO:0007669"/>
    <property type="project" value="UniProtKB-UniRule"/>
</dbReference>
<comment type="function">
    <text evidence="7">Catalyzes the stereospecific oxidation of squalene to (S)-2,3-epoxysqualene, and is considered to be a rate-limiting enzyme in steroid biosynthesis.</text>
</comment>
<feature type="domain" description="Squalene epoxidase" evidence="9">
    <location>
        <begin position="90"/>
        <end position="143"/>
    </location>
</feature>
<dbReference type="GO" id="GO:0004506">
    <property type="term" value="F:squalene monooxygenase activity"/>
    <property type="evidence" value="ECO:0007669"/>
    <property type="project" value="UniProtKB-UniRule"/>
</dbReference>
<dbReference type="Proteomes" id="UP000762676">
    <property type="component" value="Unassembled WGS sequence"/>
</dbReference>
<protein>
    <recommendedName>
        <fullName evidence="7">Squalene monooxygenase</fullName>
        <ecNumber evidence="7">1.14.14.17</ecNumber>
    </recommendedName>
</protein>
<keyword evidence="5 7" id="KW-0560">Oxidoreductase</keyword>
<evidence type="ECO:0000313" key="10">
    <source>
        <dbReference type="EMBL" id="GFS14817.1"/>
    </source>
</evidence>
<keyword evidence="10" id="KW-0503">Monooxygenase</keyword>
<feature type="chain" id="PRO_5043797578" description="Squalene monooxygenase" evidence="8">
    <location>
        <begin position="26"/>
        <end position="144"/>
    </location>
</feature>
<evidence type="ECO:0000313" key="11">
    <source>
        <dbReference type="Proteomes" id="UP000762676"/>
    </source>
</evidence>
<keyword evidence="6 7" id="KW-0472">Membrane</keyword>
<evidence type="ECO:0000256" key="2">
    <source>
        <dbReference type="ARBA" id="ARBA00004370"/>
    </source>
</evidence>
<evidence type="ECO:0000256" key="3">
    <source>
        <dbReference type="ARBA" id="ARBA00022630"/>
    </source>
</evidence>
<proteinExistence type="inferred from homology"/>
<comment type="similarity">
    <text evidence="7">Belongs to the squalene monooxygenase family.</text>
</comment>
<dbReference type="GO" id="GO:0008203">
    <property type="term" value="P:cholesterol metabolic process"/>
    <property type="evidence" value="ECO:0007669"/>
    <property type="project" value="TreeGrafter"/>
</dbReference>
<dbReference type="Pfam" id="PF08491">
    <property type="entry name" value="SE"/>
    <property type="match status" value="1"/>
</dbReference>
<name>A0AAV4J1G8_9GAST</name>
<keyword evidence="7" id="KW-0256">Endoplasmic reticulum</keyword>
<keyword evidence="4 7" id="KW-0274">FAD</keyword>
<feature type="signal peptide" evidence="8">
    <location>
        <begin position="1"/>
        <end position="25"/>
    </location>
</feature>
<evidence type="ECO:0000256" key="7">
    <source>
        <dbReference type="RuleBase" id="RU367121"/>
    </source>
</evidence>
<evidence type="ECO:0000256" key="4">
    <source>
        <dbReference type="ARBA" id="ARBA00022827"/>
    </source>
</evidence>
<keyword evidence="3 7" id="KW-0285">Flavoprotein</keyword>
<dbReference type="InterPro" id="IPR013698">
    <property type="entry name" value="Squalene_epoxidase"/>
</dbReference>
<evidence type="ECO:0000256" key="1">
    <source>
        <dbReference type="ARBA" id="ARBA00001974"/>
    </source>
</evidence>
<gene>
    <name evidence="10" type="ORF">ElyMa_001433700</name>
</gene>
<keyword evidence="11" id="KW-1185">Reference proteome</keyword>
<reference evidence="10 11" key="1">
    <citation type="journal article" date="2021" name="Elife">
        <title>Chloroplast acquisition without the gene transfer in kleptoplastic sea slugs, Plakobranchus ocellatus.</title>
        <authorList>
            <person name="Maeda T."/>
            <person name="Takahashi S."/>
            <person name="Yoshida T."/>
            <person name="Shimamura S."/>
            <person name="Takaki Y."/>
            <person name="Nagai Y."/>
            <person name="Toyoda A."/>
            <person name="Suzuki Y."/>
            <person name="Arimoto A."/>
            <person name="Ishii H."/>
            <person name="Satoh N."/>
            <person name="Nishiyama T."/>
            <person name="Hasebe M."/>
            <person name="Maruyama T."/>
            <person name="Minagawa J."/>
            <person name="Obokata J."/>
            <person name="Shigenobu S."/>
        </authorList>
    </citation>
    <scope>NUCLEOTIDE SEQUENCE [LARGE SCALE GENOMIC DNA]</scope>
</reference>
<dbReference type="GO" id="GO:0016126">
    <property type="term" value="P:sterol biosynthetic process"/>
    <property type="evidence" value="ECO:0007669"/>
    <property type="project" value="UniProtKB-UniRule"/>
</dbReference>
<comment type="cofactor">
    <cofactor evidence="1 7">
        <name>FAD</name>
        <dbReference type="ChEBI" id="CHEBI:57692"/>
    </cofactor>
</comment>
<evidence type="ECO:0000256" key="5">
    <source>
        <dbReference type="ARBA" id="ARBA00023002"/>
    </source>
</evidence>
<dbReference type="PANTHER" id="PTHR10835:SF0">
    <property type="entry name" value="SQUALENE MONOOXYGENASE"/>
    <property type="match status" value="1"/>
</dbReference>
<keyword evidence="8" id="KW-0732">Signal</keyword>
<comment type="catalytic activity">
    <reaction evidence="7">
        <text>squalene + reduced [NADPH--hemoprotein reductase] + O2 = (S)-2,3-epoxysqualene + oxidized [NADPH--hemoprotein reductase] + H2O + H(+)</text>
        <dbReference type="Rhea" id="RHEA:25282"/>
        <dbReference type="Rhea" id="RHEA-COMP:11964"/>
        <dbReference type="Rhea" id="RHEA-COMP:11965"/>
        <dbReference type="ChEBI" id="CHEBI:15377"/>
        <dbReference type="ChEBI" id="CHEBI:15378"/>
        <dbReference type="ChEBI" id="CHEBI:15379"/>
        <dbReference type="ChEBI" id="CHEBI:15440"/>
        <dbReference type="ChEBI" id="CHEBI:15441"/>
        <dbReference type="ChEBI" id="CHEBI:57618"/>
        <dbReference type="ChEBI" id="CHEBI:58210"/>
        <dbReference type="EC" id="1.14.14.17"/>
    </reaction>
</comment>
<evidence type="ECO:0000256" key="8">
    <source>
        <dbReference type="SAM" id="SignalP"/>
    </source>
</evidence>